<reference evidence="1 2" key="1">
    <citation type="journal article" date="2016" name="Mol. Biol. Evol.">
        <title>Comparative Genomics of Early-Diverging Mushroom-Forming Fungi Provides Insights into the Origins of Lignocellulose Decay Capabilities.</title>
        <authorList>
            <person name="Nagy L.G."/>
            <person name="Riley R."/>
            <person name="Tritt A."/>
            <person name="Adam C."/>
            <person name="Daum C."/>
            <person name="Floudas D."/>
            <person name="Sun H."/>
            <person name="Yadav J.S."/>
            <person name="Pangilinan J."/>
            <person name="Larsson K.H."/>
            <person name="Matsuura K."/>
            <person name="Barry K."/>
            <person name="Labutti K."/>
            <person name="Kuo R."/>
            <person name="Ohm R.A."/>
            <person name="Bhattacharya S.S."/>
            <person name="Shirouzu T."/>
            <person name="Yoshinaga Y."/>
            <person name="Martin F.M."/>
            <person name="Grigoriev I.V."/>
            <person name="Hibbett D.S."/>
        </authorList>
    </citation>
    <scope>NUCLEOTIDE SEQUENCE [LARGE SCALE GENOMIC DNA]</scope>
    <source>
        <strain evidence="1 2">CBS 109695</strain>
    </source>
</reference>
<evidence type="ECO:0000313" key="2">
    <source>
        <dbReference type="Proteomes" id="UP000076532"/>
    </source>
</evidence>
<organism evidence="1 2">
    <name type="scientific">Athelia psychrophila</name>
    <dbReference type="NCBI Taxonomy" id="1759441"/>
    <lineage>
        <taxon>Eukaryota</taxon>
        <taxon>Fungi</taxon>
        <taxon>Dikarya</taxon>
        <taxon>Basidiomycota</taxon>
        <taxon>Agaricomycotina</taxon>
        <taxon>Agaricomycetes</taxon>
        <taxon>Agaricomycetidae</taxon>
        <taxon>Atheliales</taxon>
        <taxon>Atheliaceae</taxon>
        <taxon>Athelia</taxon>
    </lineage>
</organism>
<evidence type="ECO:0000313" key="1">
    <source>
        <dbReference type="EMBL" id="KZP24943.1"/>
    </source>
</evidence>
<feature type="non-terminal residue" evidence="1">
    <location>
        <position position="1"/>
    </location>
</feature>
<proteinExistence type="predicted"/>
<dbReference type="EMBL" id="KV417523">
    <property type="protein sequence ID" value="KZP24943.1"/>
    <property type="molecule type" value="Genomic_DNA"/>
</dbReference>
<dbReference type="AlphaFoldDB" id="A0A166NF90"/>
<name>A0A166NF90_9AGAM</name>
<gene>
    <name evidence="1" type="ORF">FIBSPDRAFT_856295</name>
</gene>
<accession>A0A166NF90</accession>
<protein>
    <submittedName>
        <fullName evidence="1">Uncharacterized protein</fullName>
    </submittedName>
</protein>
<dbReference type="Proteomes" id="UP000076532">
    <property type="component" value="Unassembled WGS sequence"/>
</dbReference>
<sequence>GIAWHFFAAINSPIEIIVGIFFLSRLLDIATQGATVTWTQARAASSSATTPTASTS</sequence>
<feature type="non-terminal residue" evidence="1">
    <location>
        <position position="56"/>
    </location>
</feature>
<keyword evidence="2" id="KW-1185">Reference proteome</keyword>